<feature type="domain" description="Cyclin C-terminal" evidence="4">
    <location>
        <begin position="233"/>
        <end position="355"/>
    </location>
</feature>
<gene>
    <name evidence="6" type="primary">CNTD2</name>
</gene>
<organism evidence="5 6">
    <name type="scientific">Python bivittatus</name>
    <name type="common">Burmese python</name>
    <name type="synonym">Python molurus bivittatus</name>
    <dbReference type="NCBI Taxonomy" id="176946"/>
    <lineage>
        <taxon>Eukaryota</taxon>
        <taxon>Metazoa</taxon>
        <taxon>Chordata</taxon>
        <taxon>Craniata</taxon>
        <taxon>Vertebrata</taxon>
        <taxon>Euteleostomi</taxon>
        <taxon>Lepidosauria</taxon>
        <taxon>Squamata</taxon>
        <taxon>Bifurcata</taxon>
        <taxon>Unidentata</taxon>
        <taxon>Episquamata</taxon>
        <taxon>Toxicofera</taxon>
        <taxon>Serpentes</taxon>
        <taxon>Henophidia</taxon>
        <taxon>Pythonidae</taxon>
        <taxon>Python</taxon>
    </lineage>
</organism>
<feature type="domain" description="Cyclin-like" evidence="3">
    <location>
        <begin position="237"/>
        <end position="324"/>
    </location>
</feature>
<dbReference type="GeneID" id="112541947"/>
<dbReference type="InterPro" id="IPR036915">
    <property type="entry name" value="Cyclin-like_sf"/>
</dbReference>
<dbReference type="InterPro" id="IPR013763">
    <property type="entry name" value="Cyclin-like_dom"/>
</dbReference>
<accession>A0A9F5JBA0</accession>
<dbReference type="SUPFAM" id="SSF47954">
    <property type="entry name" value="Cyclin-like"/>
    <property type="match status" value="2"/>
</dbReference>
<dbReference type="AlphaFoldDB" id="A0A9F5JBA0"/>
<dbReference type="OrthoDB" id="5590282at2759"/>
<dbReference type="Pfam" id="PF00134">
    <property type="entry name" value="Cyclin_N"/>
    <property type="match status" value="1"/>
</dbReference>
<dbReference type="Gene3D" id="1.10.472.10">
    <property type="entry name" value="Cyclin-like"/>
    <property type="match status" value="2"/>
</dbReference>
<dbReference type="SMART" id="SM00385">
    <property type="entry name" value="CYCLIN"/>
    <property type="match status" value="2"/>
</dbReference>
<dbReference type="InterPro" id="IPR004367">
    <property type="entry name" value="Cyclin_C-dom"/>
</dbReference>
<sequence>MLFECLHSLCHLMGFPSETGLFQVDEKREPLKSKNNEGWSSEKGSGKKKGLECYEKEAEKQGVVCPQVLAETPLPRERVVPASLSLAEELSQAMLRMDMALEREYAFDIFSSLMKQPSYAFQGFDLPRSVTVEMRALLVDWLVQVHEYLSLADETLYLAVYLMNAYMKAGRVRIPHLQLLSVTCLFLACKLEEHTCPEPAQLCFLMEDSCSRKDLLRMERKVLARLRFELHYANPIHLFHLLAEAAHCTLEVKFLALYFMEVSLMEVDCLRFEPAQLCFAALSLAQLLLCEAKIKDMDVLQECFPKFHVYREAELSAVFPYMAKAVLQGANSTLRAIFLKYSRPQKLCASTNPAIAASKFLSHLERTRLETGLEIAGDADALQSCIEPLGEEQRQLGRPSSRWSAAWSRPSRFGPEPCEVRLPVLMREESPTMHCCAPGSPTGGSRRWLGMGFGL</sequence>
<evidence type="ECO:0000259" key="4">
    <source>
        <dbReference type="SMART" id="SM01332"/>
    </source>
</evidence>
<proteinExistence type="inferred from homology"/>
<evidence type="ECO:0000259" key="3">
    <source>
        <dbReference type="SMART" id="SM00385"/>
    </source>
</evidence>
<evidence type="ECO:0000313" key="5">
    <source>
        <dbReference type="Proteomes" id="UP000695026"/>
    </source>
</evidence>
<feature type="domain" description="Cyclin-like" evidence="3">
    <location>
        <begin position="140"/>
        <end position="224"/>
    </location>
</feature>
<keyword evidence="1 2" id="KW-0195">Cyclin</keyword>
<dbReference type="CTD" id="79935"/>
<comment type="similarity">
    <text evidence="2">Belongs to the cyclin family.</text>
</comment>
<dbReference type="Pfam" id="PF02984">
    <property type="entry name" value="Cyclin_C"/>
    <property type="match status" value="1"/>
</dbReference>
<keyword evidence="5" id="KW-1185">Reference proteome</keyword>
<dbReference type="RefSeq" id="XP_025029206.1">
    <property type="nucleotide sequence ID" value="XM_025173438.1"/>
</dbReference>
<dbReference type="FunFam" id="1.10.472.10:FF:000057">
    <property type="entry name" value="Cyclin N-terminal domain containing 2"/>
    <property type="match status" value="1"/>
</dbReference>
<dbReference type="InterPro" id="IPR006671">
    <property type="entry name" value="Cyclin_N"/>
</dbReference>
<dbReference type="InterPro" id="IPR039361">
    <property type="entry name" value="Cyclin"/>
</dbReference>
<dbReference type="KEGG" id="pbi:112541947"/>
<dbReference type="SMART" id="SM01332">
    <property type="entry name" value="Cyclin_C"/>
    <property type="match status" value="1"/>
</dbReference>
<dbReference type="Proteomes" id="UP000695026">
    <property type="component" value="Unplaced"/>
</dbReference>
<evidence type="ECO:0000256" key="2">
    <source>
        <dbReference type="RuleBase" id="RU000383"/>
    </source>
</evidence>
<name>A0A9F5JBA0_PYTBI</name>
<dbReference type="PANTHER" id="PTHR10177">
    <property type="entry name" value="CYCLINS"/>
    <property type="match status" value="1"/>
</dbReference>
<evidence type="ECO:0000256" key="1">
    <source>
        <dbReference type="ARBA" id="ARBA00023127"/>
    </source>
</evidence>
<evidence type="ECO:0000313" key="6">
    <source>
        <dbReference type="RefSeq" id="XP_025029206.1"/>
    </source>
</evidence>
<protein>
    <submittedName>
        <fullName evidence="6">Cyclin N-terminal domain-containing protein 2</fullName>
    </submittedName>
</protein>
<reference evidence="6" key="1">
    <citation type="submission" date="2025-08" db="UniProtKB">
        <authorList>
            <consortium name="RefSeq"/>
        </authorList>
    </citation>
    <scope>IDENTIFICATION</scope>
    <source>
        <tissue evidence="6">Liver</tissue>
    </source>
</reference>
<dbReference type="CDD" id="cd20542">
    <property type="entry name" value="CYCLIN_CNTD2"/>
    <property type="match status" value="1"/>
</dbReference>